<feature type="region of interest" description="Disordered" evidence="1">
    <location>
        <begin position="223"/>
        <end position="243"/>
    </location>
</feature>
<name>A0A0B6TRK5_9CORY</name>
<dbReference type="HOGENOM" id="CLU_055261_5_0_11"/>
<dbReference type="OrthoDB" id="4546548at2"/>
<dbReference type="GO" id="GO:0003677">
    <property type="term" value="F:DNA binding"/>
    <property type="evidence" value="ECO:0007669"/>
    <property type="project" value="InterPro"/>
</dbReference>
<dbReference type="AlphaFoldDB" id="A0A0B6TRK5"/>
<dbReference type="Proteomes" id="UP000031928">
    <property type="component" value="Chromosome"/>
</dbReference>
<feature type="domain" description="Insertion element IS402-like" evidence="3">
    <location>
        <begin position="12"/>
        <end position="85"/>
    </location>
</feature>
<reference evidence="4 5" key="1">
    <citation type="submission" date="2014-05" db="EMBL/GenBank/DDBJ databases">
        <title>Complete genome sequence of Corynebacterium marinum DSM 44953.</title>
        <authorList>
            <person name="Schaffert L."/>
            <person name="Albersmeier A."/>
            <person name="Kalinowski J."/>
            <person name="Ruckert C."/>
        </authorList>
    </citation>
    <scope>NUCLEOTIDE SEQUENCE [LARGE SCALE GENOMIC DNA]</scope>
    <source>
        <strain evidence="4 5">DSM 44953</strain>
    </source>
</reference>
<dbReference type="NCBIfam" id="NF033580">
    <property type="entry name" value="transpos_IS5_3"/>
    <property type="match status" value="1"/>
</dbReference>
<evidence type="ECO:0000259" key="3">
    <source>
        <dbReference type="Pfam" id="PF13340"/>
    </source>
</evidence>
<dbReference type="KEGG" id="cmq:B840_06365"/>
<feature type="compositionally biased region" description="Basic and acidic residues" evidence="1">
    <location>
        <begin position="118"/>
        <end position="132"/>
    </location>
</feature>
<sequence>MPTLPPSARHDLTDAEWTLLATLLPAPSCRGRPRTWGLRSLVNGIFFRIRTGCPWRDVPERYGPWWRIYHLFVRLRADGVWQDVHTRLLAQAQHTGKLSWEVSVDSTTTRGHVHAAGARKDSVTRHSGEPAHHGFGRSRGGWSTKIHVGTDADCGVMSVVITPGQAGDGPQMVPVLEKIRVPSTGRGRPRKRPERVLADKAYSSRANRKYLRSRGIKATISQPKDQVANRRRRGSAGGRPPAFDTAAYRRRNTVERGINRIKQHRGCATRFDKLAVHFEATVQVAVIRYWLKRLS</sequence>
<organism evidence="4 5">
    <name type="scientific">Corynebacterium marinum DSM 44953</name>
    <dbReference type="NCBI Taxonomy" id="1224162"/>
    <lineage>
        <taxon>Bacteria</taxon>
        <taxon>Bacillati</taxon>
        <taxon>Actinomycetota</taxon>
        <taxon>Actinomycetes</taxon>
        <taxon>Mycobacteriales</taxon>
        <taxon>Corynebacteriaceae</taxon>
        <taxon>Corynebacterium</taxon>
    </lineage>
</organism>
<dbReference type="GO" id="GO:0006313">
    <property type="term" value="P:DNA transposition"/>
    <property type="evidence" value="ECO:0007669"/>
    <property type="project" value="InterPro"/>
</dbReference>
<evidence type="ECO:0000256" key="1">
    <source>
        <dbReference type="SAM" id="MobiDB-lite"/>
    </source>
</evidence>
<protein>
    <submittedName>
        <fullName evidence="4">Transposase IS4 family protein</fullName>
    </submittedName>
</protein>
<proteinExistence type="predicted"/>
<dbReference type="InterPro" id="IPR002559">
    <property type="entry name" value="Transposase_11"/>
</dbReference>
<evidence type="ECO:0000259" key="2">
    <source>
        <dbReference type="Pfam" id="PF01609"/>
    </source>
</evidence>
<dbReference type="RefSeq" id="WP_042621444.1">
    <property type="nucleotide sequence ID" value="NZ_CP007790.1"/>
</dbReference>
<keyword evidence="5" id="KW-1185">Reference proteome</keyword>
<dbReference type="GO" id="GO:0004803">
    <property type="term" value="F:transposase activity"/>
    <property type="evidence" value="ECO:0007669"/>
    <property type="project" value="InterPro"/>
</dbReference>
<evidence type="ECO:0000313" key="4">
    <source>
        <dbReference type="EMBL" id="AJK68879.1"/>
    </source>
</evidence>
<dbReference type="InterPro" id="IPR025161">
    <property type="entry name" value="IS402-like_dom"/>
</dbReference>
<accession>A0A0B6TRK5</accession>
<dbReference type="PANTHER" id="PTHR30007:SF1">
    <property type="entry name" value="BLR1914 PROTEIN"/>
    <property type="match status" value="1"/>
</dbReference>
<dbReference type="PANTHER" id="PTHR30007">
    <property type="entry name" value="PHP DOMAIN PROTEIN"/>
    <property type="match status" value="1"/>
</dbReference>
<gene>
    <name evidence="4" type="ORF">B840_06365</name>
</gene>
<dbReference type="EMBL" id="CP007790">
    <property type="protein sequence ID" value="AJK68879.1"/>
    <property type="molecule type" value="Genomic_DNA"/>
</dbReference>
<evidence type="ECO:0000313" key="5">
    <source>
        <dbReference type="Proteomes" id="UP000031928"/>
    </source>
</evidence>
<dbReference type="Pfam" id="PF13340">
    <property type="entry name" value="DUF4096"/>
    <property type="match status" value="1"/>
</dbReference>
<dbReference type="Pfam" id="PF01609">
    <property type="entry name" value="DDE_Tnp_1"/>
    <property type="match status" value="1"/>
</dbReference>
<feature type="region of interest" description="Disordered" evidence="1">
    <location>
        <begin position="114"/>
        <end position="142"/>
    </location>
</feature>
<feature type="domain" description="Transposase IS4-like" evidence="2">
    <location>
        <begin position="102"/>
        <end position="270"/>
    </location>
</feature>
<dbReference type="STRING" id="1224162.B840_06365"/>